<dbReference type="AlphaFoldDB" id="A0A816XUF6"/>
<gene>
    <name evidence="1" type="ORF">MBJ925_LOCUS31294</name>
</gene>
<evidence type="ECO:0000313" key="2">
    <source>
        <dbReference type="Proteomes" id="UP000663824"/>
    </source>
</evidence>
<name>A0A816XUF6_9BILA</name>
<organism evidence="1 2">
    <name type="scientific">Rotaria magnacalcarata</name>
    <dbReference type="NCBI Taxonomy" id="392030"/>
    <lineage>
        <taxon>Eukaryota</taxon>
        <taxon>Metazoa</taxon>
        <taxon>Spiralia</taxon>
        <taxon>Gnathifera</taxon>
        <taxon>Rotifera</taxon>
        <taxon>Eurotatoria</taxon>
        <taxon>Bdelloidea</taxon>
        <taxon>Philodinida</taxon>
        <taxon>Philodinidae</taxon>
        <taxon>Rotaria</taxon>
    </lineage>
</organism>
<dbReference type="EMBL" id="CAJNRE010017151">
    <property type="protein sequence ID" value="CAF2151461.1"/>
    <property type="molecule type" value="Genomic_DNA"/>
</dbReference>
<dbReference type="Proteomes" id="UP000663824">
    <property type="component" value="Unassembled WGS sequence"/>
</dbReference>
<proteinExistence type="predicted"/>
<comment type="caution">
    <text evidence="1">The sequence shown here is derived from an EMBL/GenBank/DDBJ whole genome shotgun (WGS) entry which is preliminary data.</text>
</comment>
<feature type="non-terminal residue" evidence="1">
    <location>
        <position position="47"/>
    </location>
</feature>
<sequence>MIYNEVTVQSRFEYLSGNDTNILLASNERFVVDADLRQITIDGSGAP</sequence>
<reference evidence="1" key="1">
    <citation type="submission" date="2021-02" db="EMBL/GenBank/DDBJ databases">
        <authorList>
            <person name="Nowell W R."/>
        </authorList>
    </citation>
    <scope>NUCLEOTIDE SEQUENCE</scope>
</reference>
<evidence type="ECO:0000313" key="1">
    <source>
        <dbReference type="EMBL" id="CAF2151461.1"/>
    </source>
</evidence>
<protein>
    <submittedName>
        <fullName evidence="1">Uncharacterized protein</fullName>
    </submittedName>
</protein>
<accession>A0A816XUF6</accession>